<evidence type="ECO:0000256" key="4">
    <source>
        <dbReference type="PROSITE-ProRule" id="PRU00520"/>
    </source>
</evidence>
<evidence type="ECO:0000256" key="5">
    <source>
        <dbReference type="RuleBase" id="RU004168"/>
    </source>
</evidence>
<dbReference type="EMBL" id="JAENHM010000019">
    <property type="protein sequence ID" value="MBK1836862.1"/>
    <property type="molecule type" value="Genomic_DNA"/>
</dbReference>
<dbReference type="PROSITE" id="PS51160">
    <property type="entry name" value="ACYLPHOSPHATASE_3"/>
    <property type="match status" value="1"/>
</dbReference>
<dbReference type="PRINTS" id="PR00112">
    <property type="entry name" value="ACYLPHPHTASE"/>
</dbReference>
<sequence length="100" mass="10832">MSADRGAGQRKAVRVRIQGKVQGVWYRGWTVDQAGRLGLTGWVRNRSDGTVEALFAGPADAVDRMLEACRHGPPSALVRDVVSEPEQDPGMAGFEQRPTA</sequence>
<dbReference type="PANTHER" id="PTHR47268">
    <property type="entry name" value="ACYLPHOSPHATASE"/>
    <property type="match status" value="1"/>
</dbReference>
<feature type="domain" description="Acylphosphatase-like" evidence="6">
    <location>
        <begin position="12"/>
        <end position="98"/>
    </location>
</feature>
<name>A0ABS1F0D3_9PROT</name>
<evidence type="ECO:0000313" key="8">
    <source>
        <dbReference type="Proteomes" id="UP000652760"/>
    </source>
</evidence>
<dbReference type="Proteomes" id="UP000652760">
    <property type="component" value="Unassembled WGS sequence"/>
</dbReference>
<comment type="caution">
    <text evidence="7">The sequence shown here is derived from an EMBL/GenBank/DDBJ whole genome shotgun (WGS) entry which is preliminary data.</text>
</comment>
<proteinExistence type="inferred from homology"/>
<dbReference type="Gene3D" id="3.30.70.100">
    <property type="match status" value="1"/>
</dbReference>
<evidence type="ECO:0000313" key="7">
    <source>
        <dbReference type="EMBL" id="MBK1836862.1"/>
    </source>
</evidence>
<dbReference type="Pfam" id="PF00708">
    <property type="entry name" value="Acylphosphatase"/>
    <property type="match status" value="1"/>
</dbReference>
<evidence type="ECO:0000256" key="3">
    <source>
        <dbReference type="ARBA" id="ARBA00047645"/>
    </source>
</evidence>
<keyword evidence="8" id="KW-1185">Reference proteome</keyword>
<accession>A0ABS1F0D3</accession>
<comment type="catalytic activity">
    <reaction evidence="3 4">
        <text>an acyl phosphate + H2O = a carboxylate + phosphate + H(+)</text>
        <dbReference type="Rhea" id="RHEA:14965"/>
        <dbReference type="ChEBI" id="CHEBI:15377"/>
        <dbReference type="ChEBI" id="CHEBI:15378"/>
        <dbReference type="ChEBI" id="CHEBI:29067"/>
        <dbReference type="ChEBI" id="CHEBI:43474"/>
        <dbReference type="ChEBI" id="CHEBI:59918"/>
        <dbReference type="EC" id="3.6.1.7"/>
    </reaction>
</comment>
<protein>
    <recommendedName>
        <fullName evidence="2 4">acylphosphatase</fullName>
        <ecNumber evidence="2 4">3.6.1.7</ecNumber>
    </recommendedName>
</protein>
<dbReference type="InterPro" id="IPR036046">
    <property type="entry name" value="Acylphosphatase-like_dom_sf"/>
</dbReference>
<dbReference type="PANTHER" id="PTHR47268:SF4">
    <property type="entry name" value="ACYLPHOSPHATASE"/>
    <property type="match status" value="1"/>
</dbReference>
<evidence type="ECO:0000256" key="1">
    <source>
        <dbReference type="ARBA" id="ARBA00005614"/>
    </source>
</evidence>
<dbReference type="InterPro" id="IPR020456">
    <property type="entry name" value="Acylphosphatase"/>
</dbReference>
<organism evidence="7 8">
    <name type="scientific">Azospirillum endophyticum</name>
    <dbReference type="NCBI Taxonomy" id="2800326"/>
    <lineage>
        <taxon>Bacteria</taxon>
        <taxon>Pseudomonadati</taxon>
        <taxon>Pseudomonadota</taxon>
        <taxon>Alphaproteobacteria</taxon>
        <taxon>Rhodospirillales</taxon>
        <taxon>Azospirillaceae</taxon>
        <taxon>Azospirillum</taxon>
    </lineage>
</organism>
<feature type="active site" evidence="4">
    <location>
        <position position="45"/>
    </location>
</feature>
<gene>
    <name evidence="7" type="ORF">JHL17_05500</name>
</gene>
<dbReference type="RefSeq" id="WP_200191055.1">
    <property type="nucleotide sequence ID" value="NZ_JAENHM010000019.1"/>
</dbReference>
<dbReference type="SUPFAM" id="SSF54975">
    <property type="entry name" value="Acylphosphatase/BLUF domain-like"/>
    <property type="match status" value="1"/>
</dbReference>
<comment type="similarity">
    <text evidence="1 5">Belongs to the acylphosphatase family.</text>
</comment>
<evidence type="ECO:0000259" key="6">
    <source>
        <dbReference type="PROSITE" id="PS51160"/>
    </source>
</evidence>
<keyword evidence="4" id="KW-0378">Hydrolase</keyword>
<reference evidence="8" key="1">
    <citation type="submission" date="2021-01" db="EMBL/GenBank/DDBJ databases">
        <title>Genome public.</title>
        <authorList>
            <person name="Liu C."/>
            <person name="Sun Q."/>
        </authorList>
    </citation>
    <scope>NUCLEOTIDE SEQUENCE [LARGE SCALE GENOMIC DNA]</scope>
    <source>
        <strain evidence="8">YIM B02556</strain>
    </source>
</reference>
<feature type="active site" evidence="4">
    <location>
        <position position="27"/>
    </location>
</feature>
<dbReference type="EC" id="3.6.1.7" evidence="2 4"/>
<evidence type="ECO:0000256" key="2">
    <source>
        <dbReference type="ARBA" id="ARBA00012150"/>
    </source>
</evidence>
<dbReference type="InterPro" id="IPR017968">
    <property type="entry name" value="Acylphosphatase_CS"/>
</dbReference>
<dbReference type="PROSITE" id="PS00151">
    <property type="entry name" value="ACYLPHOSPHATASE_2"/>
    <property type="match status" value="1"/>
</dbReference>
<dbReference type="InterPro" id="IPR001792">
    <property type="entry name" value="Acylphosphatase-like_dom"/>
</dbReference>